<dbReference type="InterPro" id="IPR018629">
    <property type="entry name" value="XK-rel"/>
</dbReference>
<dbReference type="Pfam" id="PF09815">
    <property type="entry name" value="XK-related"/>
    <property type="match status" value="1"/>
</dbReference>
<reference evidence="10" key="1">
    <citation type="thesis" date="2020" institute="ProQuest LLC" country="789 East Eisenhower Parkway, Ann Arbor, MI, USA">
        <title>Comparative Genomics and Chromosome Evolution.</title>
        <authorList>
            <person name="Mudd A.B."/>
        </authorList>
    </citation>
    <scope>NUCLEOTIDE SEQUENCE</scope>
    <source>
        <strain evidence="10">237g6f4</strain>
        <tissue evidence="10">Blood</tissue>
    </source>
</reference>
<evidence type="ECO:0000256" key="5">
    <source>
        <dbReference type="ARBA" id="ARBA00022703"/>
    </source>
</evidence>
<proteinExistence type="inferred from homology"/>
<dbReference type="InterPro" id="IPR050895">
    <property type="entry name" value="XK-related_scramblase"/>
</dbReference>
<evidence type="ECO:0000256" key="2">
    <source>
        <dbReference type="ARBA" id="ARBA00008789"/>
    </source>
</evidence>
<comment type="catalytic activity">
    <reaction evidence="8">
        <text>a 1,2-diacyl-sn-glycero-3-phospho-L-serine(in) = a 1,2-diacyl-sn-glycero-3-phospho-L-serine(out)</text>
        <dbReference type="Rhea" id="RHEA:38663"/>
        <dbReference type="ChEBI" id="CHEBI:57262"/>
    </reaction>
</comment>
<feature type="transmembrane region" description="Helical" evidence="9">
    <location>
        <begin position="46"/>
        <end position="71"/>
    </location>
</feature>
<evidence type="ECO:0000256" key="8">
    <source>
        <dbReference type="ARBA" id="ARBA00024479"/>
    </source>
</evidence>
<protein>
    <recommendedName>
        <fullName evidence="9">XK-related protein</fullName>
    </recommendedName>
</protein>
<feature type="transmembrane region" description="Helical" evidence="9">
    <location>
        <begin position="270"/>
        <end position="289"/>
    </location>
</feature>
<dbReference type="Proteomes" id="UP000824782">
    <property type="component" value="Unassembled WGS sequence"/>
</dbReference>
<evidence type="ECO:0000256" key="4">
    <source>
        <dbReference type="ARBA" id="ARBA00022692"/>
    </source>
</evidence>
<evidence type="ECO:0000256" key="7">
    <source>
        <dbReference type="ARBA" id="ARBA00023136"/>
    </source>
</evidence>
<organism evidence="10 11">
    <name type="scientific">Engystomops pustulosus</name>
    <name type="common">Tungara frog</name>
    <name type="synonym">Physalaemus pustulosus</name>
    <dbReference type="NCBI Taxonomy" id="76066"/>
    <lineage>
        <taxon>Eukaryota</taxon>
        <taxon>Metazoa</taxon>
        <taxon>Chordata</taxon>
        <taxon>Craniata</taxon>
        <taxon>Vertebrata</taxon>
        <taxon>Euteleostomi</taxon>
        <taxon>Amphibia</taxon>
        <taxon>Batrachia</taxon>
        <taxon>Anura</taxon>
        <taxon>Neobatrachia</taxon>
        <taxon>Hyloidea</taxon>
        <taxon>Leptodactylidae</taxon>
        <taxon>Leiuperinae</taxon>
        <taxon>Engystomops</taxon>
    </lineage>
</organism>
<evidence type="ECO:0000256" key="3">
    <source>
        <dbReference type="ARBA" id="ARBA00022475"/>
    </source>
</evidence>
<feature type="transmembrane region" description="Helical" evidence="9">
    <location>
        <begin position="426"/>
        <end position="448"/>
    </location>
</feature>
<comment type="caution">
    <text evidence="10">The sequence shown here is derived from an EMBL/GenBank/DDBJ whole genome shotgun (WGS) entry which is preliminary data.</text>
</comment>
<feature type="transmembrane region" description="Helical" evidence="9">
    <location>
        <begin position="394"/>
        <end position="414"/>
    </location>
</feature>
<feature type="transmembrane region" description="Helical" evidence="9">
    <location>
        <begin position="309"/>
        <end position="329"/>
    </location>
</feature>
<dbReference type="PANTHER" id="PTHR16024">
    <property type="entry name" value="XK-RELATED PROTEIN"/>
    <property type="match status" value="1"/>
</dbReference>
<keyword evidence="11" id="KW-1185">Reference proteome</keyword>
<keyword evidence="6 9" id="KW-1133">Transmembrane helix</keyword>
<evidence type="ECO:0000313" key="11">
    <source>
        <dbReference type="Proteomes" id="UP000824782"/>
    </source>
</evidence>
<dbReference type="AlphaFoldDB" id="A0AAV7CU94"/>
<keyword evidence="3" id="KW-1003">Cell membrane</keyword>
<feature type="transmembrane region" description="Helical" evidence="9">
    <location>
        <begin position="7"/>
        <end position="26"/>
    </location>
</feature>
<evidence type="ECO:0000256" key="6">
    <source>
        <dbReference type="ARBA" id="ARBA00022989"/>
    </source>
</evidence>
<keyword evidence="4 9" id="KW-0812">Transmembrane</keyword>
<comment type="similarity">
    <text evidence="2 9">Belongs to the XK family.</text>
</comment>
<gene>
    <name evidence="10" type="ORF">GDO81_006015</name>
</gene>
<dbReference type="GO" id="GO:1902742">
    <property type="term" value="P:apoptotic process involved in development"/>
    <property type="evidence" value="ECO:0007669"/>
    <property type="project" value="TreeGrafter"/>
</dbReference>
<dbReference type="GO" id="GO:0070782">
    <property type="term" value="P:phosphatidylserine exposure on apoptotic cell surface"/>
    <property type="evidence" value="ECO:0007669"/>
    <property type="project" value="TreeGrafter"/>
</dbReference>
<sequence length="496" mass="56792">MPRCPPVRYRLLDLVFSVVGTVAFLGDLGSDMWSTVKYYKAGDTAWAALYIGFYALSSLVLQLLSWGWFWVDKKDWDLLEEAEAGDISGDYVECCSIQAASNGGAKEHRGENGTKSPEDASVVGAVPVLLSDTPGSPPAATTTQDTQAAAGTGHRTAGSVMCCFWTGPRTAGSEHQHIVRSFWTSKIIFRTFCFTVLHVFQLGYPLRCIHSLEVCFAACRHPEDDLYKDYAYFLIHDLSMMRLVETFLENTPQLILILYIIIQREDIETFQYFSISMTFICITWAILGYHQSLRLILKGKLELSIFSSVIYYLWNFCLISSRILCITVFTVTFHWGIIVHFILLWVAFFIWASLQKTSFMKDKFLEIVYRTAVATILYFSWFNIADGRTLYRCVVYTVFIIIDSVILVVSWMTYKTPSLLDGYEMHIIVIHVVLFVVGLSLRLLYYIYLHPNIRNEKKQYADVPDGKIAEIKVLHSVDKTKQQINYRMEYLAAQIY</sequence>
<keyword evidence="7 9" id="KW-0472">Membrane</keyword>
<dbReference type="PANTHER" id="PTHR16024:SF8">
    <property type="entry name" value="XK-RELATED PROTEIN 8"/>
    <property type="match status" value="1"/>
</dbReference>
<dbReference type="GO" id="GO:0005886">
    <property type="term" value="C:plasma membrane"/>
    <property type="evidence" value="ECO:0007669"/>
    <property type="project" value="UniProtKB-SubCell"/>
</dbReference>
<comment type="subcellular location">
    <subcellularLocation>
        <location evidence="1">Cell membrane</location>
        <topology evidence="1">Multi-pass membrane protein</topology>
    </subcellularLocation>
    <subcellularLocation>
        <location evidence="9">Membrane</location>
        <topology evidence="9">Multi-pass membrane protein</topology>
    </subcellularLocation>
</comment>
<name>A0AAV7CU94_ENGPU</name>
<accession>A0AAV7CU94</accession>
<evidence type="ECO:0000256" key="1">
    <source>
        <dbReference type="ARBA" id="ARBA00004651"/>
    </source>
</evidence>
<keyword evidence="5" id="KW-0053">Apoptosis</keyword>
<feature type="transmembrane region" description="Helical" evidence="9">
    <location>
        <begin position="335"/>
        <end position="352"/>
    </location>
</feature>
<evidence type="ECO:0000313" key="10">
    <source>
        <dbReference type="EMBL" id="KAG8588528.1"/>
    </source>
</evidence>
<evidence type="ECO:0000256" key="9">
    <source>
        <dbReference type="RuleBase" id="RU910716"/>
    </source>
</evidence>
<dbReference type="GO" id="GO:0043652">
    <property type="term" value="P:engulfment of apoptotic cell"/>
    <property type="evidence" value="ECO:0007669"/>
    <property type="project" value="TreeGrafter"/>
</dbReference>
<feature type="transmembrane region" description="Helical" evidence="9">
    <location>
        <begin position="364"/>
        <end position="382"/>
    </location>
</feature>
<dbReference type="EMBL" id="WNYA01000002">
    <property type="protein sequence ID" value="KAG8588528.1"/>
    <property type="molecule type" value="Genomic_DNA"/>
</dbReference>